<dbReference type="Proteomes" id="UP000030661">
    <property type="component" value="Unassembled WGS sequence"/>
</dbReference>
<dbReference type="AlphaFoldDB" id="A0A081BW87"/>
<dbReference type="HOGENOM" id="CLU_196580_0_0_0"/>
<sequence>MQAYVYELTMRKNRVLTLDNLPFMAGEHIEVILIQRSNPQSENSRYPFWGKPLTYLDPTEPVAEEDWEALQ</sequence>
<proteinExistence type="predicted"/>
<name>A0A081BW87_VECG1</name>
<evidence type="ECO:0000313" key="1">
    <source>
        <dbReference type="EMBL" id="GAK56592.1"/>
    </source>
</evidence>
<organism evidence="1">
    <name type="scientific">Vecturithrix granuli</name>
    <dbReference type="NCBI Taxonomy" id="1499967"/>
    <lineage>
        <taxon>Bacteria</taxon>
        <taxon>Candidatus Moduliflexota</taxon>
        <taxon>Candidatus Vecturitrichia</taxon>
        <taxon>Candidatus Vecturitrichales</taxon>
        <taxon>Candidatus Vecturitrichaceae</taxon>
        <taxon>Candidatus Vecturithrix</taxon>
    </lineage>
</organism>
<evidence type="ECO:0000313" key="2">
    <source>
        <dbReference type="Proteomes" id="UP000030661"/>
    </source>
</evidence>
<protein>
    <submittedName>
        <fullName evidence="1">Uncharacterized protein</fullName>
    </submittedName>
</protein>
<accession>A0A081BW87</accession>
<reference evidence="1" key="1">
    <citation type="journal article" date="2015" name="PeerJ">
        <title>First genomic representation of candidate bacterial phylum KSB3 points to enhanced environmental sensing as a trigger of wastewater bulking.</title>
        <authorList>
            <person name="Sekiguchi Y."/>
            <person name="Ohashi A."/>
            <person name="Parks D.H."/>
            <person name="Yamauchi T."/>
            <person name="Tyson G.W."/>
            <person name="Hugenholtz P."/>
        </authorList>
    </citation>
    <scope>NUCLEOTIDE SEQUENCE [LARGE SCALE GENOMIC DNA]</scope>
</reference>
<dbReference type="EMBL" id="DF820465">
    <property type="protein sequence ID" value="GAK56592.1"/>
    <property type="molecule type" value="Genomic_DNA"/>
</dbReference>
<gene>
    <name evidence="1" type="ORF">U27_03554</name>
</gene>
<keyword evidence="2" id="KW-1185">Reference proteome</keyword>
<dbReference type="eggNOG" id="ENOG5033C8F">
    <property type="taxonomic scope" value="Bacteria"/>
</dbReference>